<dbReference type="FunFam" id="1.10.1240.10:FF:000004">
    <property type="entry name" value="Monomethylamine methyltransferase corrinoid protein"/>
    <property type="match status" value="1"/>
</dbReference>
<evidence type="ECO:0000259" key="7">
    <source>
        <dbReference type="PROSITE" id="PS51337"/>
    </source>
</evidence>
<dbReference type="GO" id="GO:0005829">
    <property type="term" value="C:cytosol"/>
    <property type="evidence" value="ECO:0007669"/>
    <property type="project" value="TreeGrafter"/>
</dbReference>
<proteinExistence type="inferred from homology"/>
<dbReference type="PROSITE" id="PS51332">
    <property type="entry name" value="B12_BINDING"/>
    <property type="match status" value="1"/>
</dbReference>
<dbReference type="SMART" id="SM01018">
    <property type="entry name" value="B12-binding_2"/>
    <property type="match status" value="1"/>
</dbReference>
<keyword evidence="3" id="KW-0677">Repeat</keyword>
<dbReference type="SUPFAM" id="SSF47644">
    <property type="entry name" value="Methionine synthase domain"/>
    <property type="match status" value="1"/>
</dbReference>
<dbReference type="InterPro" id="IPR006158">
    <property type="entry name" value="Cobalamin-bd"/>
</dbReference>
<protein>
    <submittedName>
        <fullName evidence="8">Dimethylsulfide methyltransferase corrinoid protein</fullName>
    </submittedName>
</protein>
<dbReference type="Gene3D" id="3.40.50.280">
    <property type="entry name" value="Cobalamin-binding domain"/>
    <property type="match status" value="1"/>
</dbReference>
<dbReference type="GO" id="GO:0050667">
    <property type="term" value="P:homocysteine metabolic process"/>
    <property type="evidence" value="ECO:0007669"/>
    <property type="project" value="TreeGrafter"/>
</dbReference>
<feature type="domain" description="B12-binding N-terminal" evidence="7">
    <location>
        <begin position="36"/>
        <end position="130"/>
    </location>
</feature>
<keyword evidence="8" id="KW-0808">Transferase</keyword>
<dbReference type="FunFam" id="3.40.50.280:FF:000003">
    <property type="entry name" value="Dimethylamine methyltransferase corrinoid protein"/>
    <property type="match status" value="1"/>
</dbReference>
<evidence type="ECO:0000256" key="3">
    <source>
        <dbReference type="ARBA" id="ARBA00022737"/>
    </source>
</evidence>
<dbReference type="GO" id="GO:0046653">
    <property type="term" value="P:tetrahydrofolate metabolic process"/>
    <property type="evidence" value="ECO:0007669"/>
    <property type="project" value="TreeGrafter"/>
</dbReference>
<evidence type="ECO:0000256" key="2">
    <source>
        <dbReference type="ARBA" id="ARBA00022723"/>
    </source>
</evidence>
<dbReference type="Proteomes" id="UP000033123">
    <property type="component" value="Chromosome"/>
</dbReference>
<evidence type="ECO:0000259" key="6">
    <source>
        <dbReference type="PROSITE" id="PS51332"/>
    </source>
</evidence>
<dbReference type="InterPro" id="IPR003759">
    <property type="entry name" value="Cbl-bd_cap"/>
</dbReference>
<evidence type="ECO:0000313" key="8">
    <source>
        <dbReference type="EMBL" id="AKB38499.1"/>
    </source>
</evidence>
<keyword evidence="2" id="KW-0479">Metal-binding</keyword>
<dbReference type="RefSeq" id="WP_052727389.1">
    <property type="nucleotide sequence ID" value="NZ_CP009508.1"/>
</dbReference>
<feature type="domain" description="B12-binding" evidence="6">
    <location>
        <begin position="132"/>
        <end position="259"/>
    </location>
</feature>
<accession>A0A0E3PSV1</accession>
<dbReference type="STRING" id="1434118.MSSAC_3909"/>
<evidence type="ECO:0000313" key="9">
    <source>
        <dbReference type="Proteomes" id="UP000033123"/>
    </source>
</evidence>
<dbReference type="GO" id="GO:0046872">
    <property type="term" value="F:metal ion binding"/>
    <property type="evidence" value="ECO:0007669"/>
    <property type="project" value="UniProtKB-KW"/>
</dbReference>
<reference evidence="8 9" key="1">
    <citation type="submission" date="2014-07" db="EMBL/GenBank/DDBJ databases">
        <title>Methanogenic archaea and the global carbon cycle.</title>
        <authorList>
            <person name="Henriksen J.R."/>
            <person name="Luke J."/>
            <person name="Reinhart S."/>
            <person name="Benedict M.N."/>
            <person name="Youngblut N.D."/>
            <person name="Metcalf M.E."/>
            <person name="Whitaker R.J."/>
            <person name="Metcalf W.W."/>
        </authorList>
    </citation>
    <scope>NUCLEOTIDE SEQUENCE [LARGE SCALE GENOMIC DNA]</scope>
    <source>
        <strain evidence="8 9">C2J</strain>
    </source>
</reference>
<keyword evidence="4" id="KW-0484">Methanogenesis</keyword>
<name>A0A0E3PSV1_9EURY</name>
<dbReference type="CDD" id="cd02070">
    <property type="entry name" value="corrinoid_protein_B12-BD"/>
    <property type="match status" value="1"/>
</dbReference>
<dbReference type="HOGENOM" id="CLU_082102_1_0_2"/>
<comment type="similarity">
    <text evidence="1">Belongs to the methylamine corrinoid protein family.</text>
</comment>
<dbReference type="Pfam" id="PF02607">
    <property type="entry name" value="B12-binding_2"/>
    <property type="match status" value="1"/>
</dbReference>
<dbReference type="InterPro" id="IPR036724">
    <property type="entry name" value="Cobalamin-bd_sf"/>
</dbReference>
<dbReference type="SUPFAM" id="SSF52242">
    <property type="entry name" value="Cobalamin (vitamin B12)-binding domain"/>
    <property type="match status" value="1"/>
</dbReference>
<dbReference type="KEGG" id="msj:MSSAC_3909"/>
<keyword evidence="8" id="KW-0489">Methyltransferase</keyword>
<dbReference type="InterPro" id="IPR050554">
    <property type="entry name" value="Met_Synthase/Corrinoid"/>
</dbReference>
<dbReference type="EMBL" id="CP009508">
    <property type="protein sequence ID" value="AKB38499.1"/>
    <property type="molecule type" value="Genomic_DNA"/>
</dbReference>
<dbReference type="PROSITE" id="PS51337">
    <property type="entry name" value="B12_BINDING_NTER"/>
    <property type="match status" value="1"/>
</dbReference>
<dbReference type="PATRIC" id="fig|1434118.4.peg.5020"/>
<dbReference type="GO" id="GO:0008705">
    <property type="term" value="F:methionine synthase activity"/>
    <property type="evidence" value="ECO:0007669"/>
    <property type="project" value="TreeGrafter"/>
</dbReference>
<gene>
    <name evidence="8" type="ORF">MSSAC_3909</name>
</gene>
<dbReference type="PANTHER" id="PTHR45833:SF1">
    <property type="entry name" value="METHIONINE SYNTHASE"/>
    <property type="match status" value="1"/>
</dbReference>
<evidence type="ECO:0000256" key="1">
    <source>
        <dbReference type="ARBA" id="ARBA00010854"/>
    </source>
</evidence>
<evidence type="ECO:0000256" key="5">
    <source>
        <dbReference type="ARBA" id="ARBA00023285"/>
    </source>
</evidence>
<evidence type="ECO:0000256" key="4">
    <source>
        <dbReference type="ARBA" id="ARBA00022994"/>
    </source>
</evidence>
<keyword evidence="5" id="KW-0170">Cobalt</keyword>
<dbReference type="Pfam" id="PF02310">
    <property type="entry name" value="B12-binding"/>
    <property type="match status" value="1"/>
</dbReference>
<dbReference type="InterPro" id="IPR036594">
    <property type="entry name" value="Meth_synthase_dom"/>
</dbReference>
<dbReference type="AlphaFoldDB" id="A0A0E3PSV1"/>
<dbReference type="GO" id="GO:0031419">
    <property type="term" value="F:cobalamin binding"/>
    <property type="evidence" value="ECO:0007669"/>
    <property type="project" value="InterPro"/>
</dbReference>
<dbReference type="GeneID" id="24873616"/>
<dbReference type="Gene3D" id="1.10.1240.10">
    <property type="entry name" value="Methionine synthase domain"/>
    <property type="match status" value="1"/>
</dbReference>
<sequence length="264" mass="28233">MDDLPEEVQGIIEELDEAAEDEDEDAIKELTQKLLATGTDVESITLKKLALLVMDGEEEMTQGWTQVAIQIGMDPFKTLIEGLAAGMSLIGKKYEEGEAFVPQLLIASAAMYGGMDLLAPYMKQDENSASKAITVVIGTVEGDVHDIGKSLVKTLLSANGFNCVDLGNDVPAPRFIEAAKENKATAVSMSTLMTTTMAEMPKVVKMLENEGIRDKLLVMVGGAPITAEYASQIGADVSPHDAASAASWLKGAVFDFPSESVRWS</sequence>
<organism evidence="8 9">
    <name type="scientific">Methanosarcina siciliae C2J</name>
    <dbReference type="NCBI Taxonomy" id="1434118"/>
    <lineage>
        <taxon>Archaea</taxon>
        <taxon>Methanobacteriati</taxon>
        <taxon>Methanobacteriota</taxon>
        <taxon>Stenosarchaea group</taxon>
        <taxon>Methanomicrobia</taxon>
        <taxon>Methanosarcinales</taxon>
        <taxon>Methanosarcinaceae</taxon>
        <taxon>Methanosarcina</taxon>
    </lineage>
</organism>
<dbReference type="GO" id="GO:0015948">
    <property type="term" value="P:methanogenesis"/>
    <property type="evidence" value="ECO:0007669"/>
    <property type="project" value="UniProtKB-KW"/>
</dbReference>
<dbReference type="GO" id="GO:0032259">
    <property type="term" value="P:methylation"/>
    <property type="evidence" value="ECO:0007669"/>
    <property type="project" value="UniProtKB-KW"/>
</dbReference>
<dbReference type="PANTHER" id="PTHR45833">
    <property type="entry name" value="METHIONINE SYNTHASE"/>
    <property type="match status" value="1"/>
</dbReference>